<gene>
    <name evidence="1" type="ORF">JHL18_11745</name>
</gene>
<dbReference type="EMBL" id="JAENHN010000037">
    <property type="protein sequence ID" value="MBK1811299.1"/>
    <property type="molecule type" value="Genomic_DNA"/>
</dbReference>
<evidence type="ECO:0008006" key="3">
    <source>
        <dbReference type="Google" id="ProtNLM"/>
    </source>
</evidence>
<accession>A0ABS1EPI7</accession>
<dbReference type="RefSeq" id="WP_207753012.1">
    <property type="nucleotide sequence ID" value="NZ_JAENHN010000037.1"/>
</dbReference>
<name>A0ABS1EPI7_9CLOT</name>
<proteinExistence type="predicted"/>
<evidence type="ECO:0000313" key="1">
    <source>
        <dbReference type="EMBL" id="MBK1811299.1"/>
    </source>
</evidence>
<organism evidence="1 2">
    <name type="scientific">Clostridium yunnanense</name>
    <dbReference type="NCBI Taxonomy" id="2800325"/>
    <lineage>
        <taxon>Bacteria</taxon>
        <taxon>Bacillati</taxon>
        <taxon>Bacillota</taxon>
        <taxon>Clostridia</taxon>
        <taxon>Eubacteriales</taxon>
        <taxon>Clostridiaceae</taxon>
        <taxon>Clostridium</taxon>
    </lineage>
</organism>
<sequence length="327" mass="38430">MCSNLVTVEPYNQVLYNNCLYNTLLSACQYFGFSDEFILTNDFFSYKLNKKENRFFVDRDVIKIQEDIPLLRDMGIECHIPSDQSNPVKYIRDSLSNGRLVMICIDQYVFEKSPFYASVHSMYHMLLYAHHDNVFNALSLMDGQCIQTTISEQEVYIGMQDKKRYFSNHIPDFDLMSLYCDDHKIRKNDYMVKFKKNFRECSTELINRAEILSEAAKYYSAFDFNSLKDVSLEDYPHSLTHMIVAKKVQIYQNQMMFGNNDLIMENLTQALNNMRILLAAFTKVQLFFRINRDVNQAADIIITRLNNLCKIEKEYIHLLDKVCSGIN</sequence>
<protein>
    <recommendedName>
        <fullName evidence="3">Butirosin biosynthesis protein H N-terminal domain-containing protein</fullName>
    </recommendedName>
</protein>
<dbReference type="Proteomes" id="UP000596739">
    <property type="component" value="Unassembled WGS sequence"/>
</dbReference>
<comment type="caution">
    <text evidence="1">The sequence shown here is derived from an EMBL/GenBank/DDBJ whole genome shotgun (WGS) entry which is preliminary data.</text>
</comment>
<reference evidence="2" key="1">
    <citation type="submission" date="2021-01" db="EMBL/GenBank/DDBJ databases">
        <title>Genome public.</title>
        <authorList>
            <person name="Liu C."/>
            <person name="Sun Q."/>
        </authorList>
    </citation>
    <scope>NUCLEOTIDE SEQUENCE [LARGE SCALE GENOMIC DNA]</scope>
    <source>
        <strain evidence="2">YIM B02505</strain>
    </source>
</reference>
<evidence type="ECO:0000313" key="2">
    <source>
        <dbReference type="Proteomes" id="UP000596739"/>
    </source>
</evidence>
<keyword evidence="2" id="KW-1185">Reference proteome</keyword>